<dbReference type="RefSeq" id="WP_344816794.1">
    <property type="nucleotide sequence ID" value="NZ_BAABCT010000006.1"/>
</dbReference>
<evidence type="ECO:0000313" key="8">
    <source>
        <dbReference type="Proteomes" id="UP001500367"/>
    </source>
</evidence>
<evidence type="ECO:0000256" key="1">
    <source>
        <dbReference type="ARBA" id="ARBA00009943"/>
    </source>
</evidence>
<keyword evidence="4" id="KW-0573">Peptidoglycan synthesis</keyword>
<dbReference type="Proteomes" id="UP001500367">
    <property type="component" value="Unassembled WGS sequence"/>
</dbReference>
<evidence type="ECO:0000256" key="6">
    <source>
        <dbReference type="ARBA" id="ARBA00023316"/>
    </source>
</evidence>
<evidence type="ECO:0000256" key="2">
    <source>
        <dbReference type="ARBA" id="ARBA00022679"/>
    </source>
</evidence>
<keyword evidence="6" id="KW-0961">Cell wall biogenesis/degradation</keyword>
<comment type="similarity">
    <text evidence="1">Belongs to the FemABX family.</text>
</comment>
<dbReference type="PANTHER" id="PTHR36174:SF1">
    <property type="entry name" value="LIPID II:GLYCINE GLYCYLTRANSFERASE"/>
    <property type="match status" value="1"/>
</dbReference>
<proteinExistence type="inferred from homology"/>
<dbReference type="EMBL" id="BAABCT010000006">
    <property type="protein sequence ID" value="GAA4076080.1"/>
    <property type="molecule type" value="Genomic_DNA"/>
</dbReference>
<evidence type="ECO:0000313" key="7">
    <source>
        <dbReference type="EMBL" id="GAA4076080.1"/>
    </source>
</evidence>
<name>A0ABP7VYE0_9FLAO</name>
<dbReference type="Pfam" id="PF02388">
    <property type="entry name" value="FemAB"/>
    <property type="match status" value="1"/>
</dbReference>
<dbReference type="InterPro" id="IPR003447">
    <property type="entry name" value="FEMABX"/>
</dbReference>
<keyword evidence="3" id="KW-0133">Cell shape</keyword>
<dbReference type="SUPFAM" id="SSF55729">
    <property type="entry name" value="Acyl-CoA N-acyltransferases (Nat)"/>
    <property type="match status" value="2"/>
</dbReference>
<evidence type="ECO:0008006" key="9">
    <source>
        <dbReference type="Google" id="ProtNLM"/>
    </source>
</evidence>
<reference evidence="8" key="1">
    <citation type="journal article" date="2019" name="Int. J. Syst. Evol. Microbiol.">
        <title>The Global Catalogue of Microorganisms (GCM) 10K type strain sequencing project: providing services to taxonomists for standard genome sequencing and annotation.</title>
        <authorList>
            <consortium name="The Broad Institute Genomics Platform"/>
            <consortium name="The Broad Institute Genome Sequencing Center for Infectious Disease"/>
            <person name="Wu L."/>
            <person name="Ma J."/>
        </authorList>
    </citation>
    <scope>NUCLEOTIDE SEQUENCE [LARGE SCALE GENOMIC DNA]</scope>
    <source>
        <strain evidence="8">JCM 17069</strain>
    </source>
</reference>
<dbReference type="PROSITE" id="PS51191">
    <property type="entry name" value="FEMABX"/>
    <property type="match status" value="1"/>
</dbReference>
<evidence type="ECO:0000256" key="4">
    <source>
        <dbReference type="ARBA" id="ARBA00022984"/>
    </source>
</evidence>
<gene>
    <name evidence="7" type="ORF">GCM10022389_22370</name>
</gene>
<keyword evidence="8" id="KW-1185">Reference proteome</keyword>
<keyword evidence="5" id="KW-0012">Acyltransferase</keyword>
<dbReference type="InterPro" id="IPR016181">
    <property type="entry name" value="Acyl_CoA_acyltransferase"/>
</dbReference>
<dbReference type="Gene3D" id="3.40.630.30">
    <property type="match status" value="2"/>
</dbReference>
<sequence length="360" mass="42177">MIQSFFTKEQNWLDKWDNYLQETERGLYNQMSFWIKSYDVYGFDHDFYIITENDKIIGGCGIVIAKFSVFKFLIVPCGPVLDKNQEHLMDLVLNNLKEYAVQKNCCYFQINLPLLKEGDAFHDYTLDKISSNSIFYTGLEGTKFKYVIPLFGMRLVDLHNKTFDEVVQGFGSNHKRNLKKVSSFDFQFQQVTTKEAIAEAYECFVQNAQNKGYPLRSYDSIKDTLQNYVDNNQAIIATCVYQNKVVGAIYVMICGQRLIYINGGVLKQYQNLPISVYMHCELIRYSIEKGYKSYDVSVGGSEGVIRFKEGFGSQLFNFENSRYWVLKPFYFKIYIFMEKWLKPYKQSIAKLLFNLKKVFK</sequence>
<evidence type="ECO:0000256" key="3">
    <source>
        <dbReference type="ARBA" id="ARBA00022960"/>
    </source>
</evidence>
<organism evidence="7 8">
    <name type="scientific">Flavobacterium cheonanense</name>
    <dbReference type="NCBI Taxonomy" id="706183"/>
    <lineage>
        <taxon>Bacteria</taxon>
        <taxon>Pseudomonadati</taxon>
        <taxon>Bacteroidota</taxon>
        <taxon>Flavobacteriia</taxon>
        <taxon>Flavobacteriales</taxon>
        <taxon>Flavobacteriaceae</taxon>
        <taxon>Flavobacterium</taxon>
    </lineage>
</organism>
<evidence type="ECO:0000256" key="5">
    <source>
        <dbReference type="ARBA" id="ARBA00023315"/>
    </source>
</evidence>
<dbReference type="PANTHER" id="PTHR36174">
    <property type="entry name" value="LIPID II:GLYCINE GLYCYLTRANSFERASE"/>
    <property type="match status" value="1"/>
</dbReference>
<protein>
    <recommendedName>
        <fullName evidence="9">FemAB family protein</fullName>
    </recommendedName>
</protein>
<dbReference type="InterPro" id="IPR050644">
    <property type="entry name" value="PG_Glycine_Bridge_Synth"/>
</dbReference>
<comment type="caution">
    <text evidence="7">The sequence shown here is derived from an EMBL/GenBank/DDBJ whole genome shotgun (WGS) entry which is preliminary data.</text>
</comment>
<keyword evidence="2" id="KW-0808">Transferase</keyword>
<accession>A0ABP7VYE0</accession>